<protein>
    <recommendedName>
        <fullName evidence="3">PRTase ComF-like</fullName>
    </recommendedName>
</protein>
<evidence type="ECO:0008006" key="3">
    <source>
        <dbReference type="Google" id="ProtNLM"/>
    </source>
</evidence>
<organism evidence="1 2">
    <name type="scientific">Flavobacterium hydrophilum</name>
    <dbReference type="NCBI Taxonomy" id="2211445"/>
    <lineage>
        <taxon>Bacteria</taxon>
        <taxon>Pseudomonadati</taxon>
        <taxon>Bacteroidota</taxon>
        <taxon>Flavobacteriia</taxon>
        <taxon>Flavobacteriales</taxon>
        <taxon>Flavobacteriaceae</taxon>
        <taxon>Flavobacterium</taxon>
    </lineage>
</organism>
<name>A0A2V4BWS1_9FLAO</name>
<dbReference type="InterPro" id="IPR028944">
    <property type="entry name" value="PRTase_ComF-like"/>
</dbReference>
<dbReference type="RefSeq" id="WP_110348776.1">
    <property type="nucleotide sequence ID" value="NZ_QJHL01000008.1"/>
</dbReference>
<dbReference type="Pfam" id="PF15610">
    <property type="entry name" value="PRTase_3"/>
    <property type="match status" value="1"/>
</dbReference>
<reference evidence="1 2" key="1">
    <citation type="submission" date="2018-05" db="EMBL/GenBank/DDBJ databases">
        <title>Flavobacterium sp. strain IMCC34758, incomplete genome.</title>
        <authorList>
            <person name="Joung Y."/>
        </authorList>
    </citation>
    <scope>NUCLEOTIDE SEQUENCE [LARGE SCALE GENOMIC DNA]</scope>
    <source>
        <strain evidence="1 2">IMCC34758</strain>
    </source>
</reference>
<dbReference type="InterPro" id="IPR029057">
    <property type="entry name" value="PRTase-like"/>
</dbReference>
<sequence length="268" mass="31687">MNKSYSLHKITEKDNCSFKEAEYSRFKFGDKFYAEKFAEELFDGFVAQFKDLILSEKDIVILPSPYLSIPTASNFLCYYFKKELNSFLFKNGKKACIESKIYRNQTYVTDYGNLDFEQRVKLISNDTYYIDRNFIEGKLCIFVDDIKITGSHEHTVNKILDQYDVKGDFVFVYFAELINKDIHPKIENHYNYFAVKNVEDIVSIVNSEDFQYNTRIVKFILSLDDKQFAFLISNISRKKSNELFHLAISNNYHQILEYKKNINVIKID</sequence>
<dbReference type="AlphaFoldDB" id="A0A2V4BWS1"/>
<keyword evidence="2" id="KW-1185">Reference proteome</keyword>
<dbReference type="SUPFAM" id="SSF53271">
    <property type="entry name" value="PRTase-like"/>
    <property type="match status" value="1"/>
</dbReference>
<dbReference type="Proteomes" id="UP000247681">
    <property type="component" value="Unassembled WGS sequence"/>
</dbReference>
<dbReference type="OrthoDB" id="8420922at2"/>
<dbReference type="EMBL" id="QJHL01000008">
    <property type="protein sequence ID" value="PXY43072.1"/>
    <property type="molecule type" value="Genomic_DNA"/>
</dbReference>
<evidence type="ECO:0000313" key="1">
    <source>
        <dbReference type="EMBL" id="PXY43072.1"/>
    </source>
</evidence>
<evidence type="ECO:0000313" key="2">
    <source>
        <dbReference type="Proteomes" id="UP000247681"/>
    </source>
</evidence>
<accession>A0A2V4BWS1</accession>
<gene>
    <name evidence="1" type="ORF">DMB68_21985</name>
</gene>
<comment type="caution">
    <text evidence="1">The sequence shown here is derived from an EMBL/GenBank/DDBJ whole genome shotgun (WGS) entry which is preliminary data.</text>
</comment>
<proteinExistence type="predicted"/>